<sequence length="390" mass="40584">MAEVYTNVGELVTNDPTHDGTLLGLIHDAAVVVEGGRIAWVGPAATAPAADTAHDLGGRAVIPGFVDSHAHLVFAGDRAPEFAARMAGEAYAAGGIRSTVAATRAATDEQLEANLVRLLAEMRRQGTTTVEIKSGYGLSVGDEARSLAIAARHTSETTFLGAHVVPADTTPEEYVATVTGPMLEAAAPYAKWIDVFCERGAFDADQARTILKAGIAKGLLPRMHANQLGHGPGIEVACEVGAASADHCTFATDDDLRNLADAGVVATLLPGVEFSTRQPYPDARRFLDAGVTVALASDCNPGSCYTSSMPFCIAVAVRDMRMTPAQAVWSATAGGARALRRDDVGVLVPGALADLAVLAAPSHIHLAYRPGVPIVSPLPEGRLPLETKRV</sequence>
<comment type="subcellular location">
    <subcellularLocation>
        <location evidence="7">Cytoplasm</location>
    </subcellularLocation>
</comment>
<evidence type="ECO:0000256" key="6">
    <source>
        <dbReference type="ARBA" id="ARBA00023004"/>
    </source>
</evidence>
<feature type="binding site" evidence="7">
    <location>
        <position position="303"/>
    </location>
    <ligand>
        <name>4-imidazolone-5-propanoate</name>
        <dbReference type="ChEBI" id="CHEBI:77893"/>
    </ligand>
</feature>
<dbReference type="AlphaFoldDB" id="A0A3G9J3D9"/>
<dbReference type="SUPFAM" id="SSF51556">
    <property type="entry name" value="Metallo-dependent hydrolases"/>
    <property type="match status" value="1"/>
</dbReference>
<name>A0A3G9J3D9_9ACTN</name>
<feature type="domain" description="Aminodeoxyfutalosine deaminase/Imidazolonepropionase-like composite" evidence="9">
    <location>
        <begin position="29"/>
        <end position="50"/>
    </location>
</feature>
<keyword evidence="3 7" id="KW-0378">Hydrolase</keyword>
<feature type="binding site" evidence="7">
    <location>
        <position position="300"/>
    </location>
    <ligand>
        <name>N-formimidoyl-L-glutamate</name>
        <dbReference type="ChEBI" id="CHEBI:58928"/>
    </ligand>
</feature>
<evidence type="ECO:0000259" key="9">
    <source>
        <dbReference type="Pfam" id="PF22039"/>
    </source>
</evidence>
<dbReference type="InterPro" id="IPR005920">
    <property type="entry name" value="HutI"/>
</dbReference>
<dbReference type="GO" id="GO:0005506">
    <property type="term" value="F:iron ion binding"/>
    <property type="evidence" value="ECO:0007669"/>
    <property type="project" value="UniProtKB-UniRule"/>
</dbReference>
<feature type="binding site" evidence="7">
    <location>
        <position position="298"/>
    </location>
    <ligand>
        <name>Zn(2+)</name>
        <dbReference type="ChEBI" id="CHEBI:29105"/>
    </ligand>
</feature>
<feature type="binding site" evidence="7">
    <location>
        <position position="69"/>
    </location>
    <ligand>
        <name>Zn(2+)</name>
        <dbReference type="ChEBI" id="CHEBI:29105"/>
    </ligand>
</feature>
<feature type="binding site" evidence="7">
    <location>
        <position position="71"/>
    </location>
    <ligand>
        <name>Zn(2+)</name>
        <dbReference type="ChEBI" id="CHEBI:29105"/>
    </ligand>
</feature>
<gene>
    <name evidence="7 10" type="primary">hutI</name>
    <name evidence="10" type="ORF">Back2_24350</name>
</gene>
<feature type="binding site" evidence="7">
    <location>
        <position position="136"/>
    </location>
    <ligand>
        <name>4-imidazolone-5-propanoate</name>
        <dbReference type="ChEBI" id="CHEBI:77893"/>
    </ligand>
</feature>
<keyword evidence="7" id="KW-0963">Cytoplasm</keyword>
<dbReference type="HAMAP" id="MF_00372">
    <property type="entry name" value="HutI"/>
    <property type="match status" value="1"/>
</dbReference>
<dbReference type="Gene3D" id="2.30.40.10">
    <property type="entry name" value="Urease, subunit C, domain 1"/>
    <property type="match status" value="1"/>
</dbReference>
<dbReference type="SUPFAM" id="SSF51338">
    <property type="entry name" value="Composite domain of metallo-dependent hydrolases"/>
    <property type="match status" value="1"/>
</dbReference>
<feature type="binding site" evidence="7">
    <location>
        <position position="71"/>
    </location>
    <ligand>
        <name>Fe(3+)</name>
        <dbReference type="ChEBI" id="CHEBI:29034"/>
    </ligand>
</feature>
<dbReference type="Proteomes" id="UP000271573">
    <property type="component" value="Chromosome"/>
</dbReference>
<comment type="catalytic activity">
    <reaction evidence="7">
        <text>4-imidazolone-5-propanoate + H2O = N-formimidoyl-L-glutamate</text>
        <dbReference type="Rhea" id="RHEA:23660"/>
        <dbReference type="ChEBI" id="CHEBI:15377"/>
        <dbReference type="ChEBI" id="CHEBI:58928"/>
        <dbReference type="ChEBI" id="CHEBI:77893"/>
        <dbReference type="EC" id="3.5.2.7"/>
    </reaction>
</comment>
<keyword evidence="6 7" id="KW-0408">Iron</keyword>
<comment type="function">
    <text evidence="7">Catalyzes the hydrolytic cleavage of the carbon-nitrogen bond in imidazolone-5-propanoate to yield N-formimidoyl-L-glutamate. It is the third step in the universal histidine degradation pathway.</text>
</comment>
<dbReference type="GO" id="GO:0050480">
    <property type="term" value="F:imidazolonepropionase activity"/>
    <property type="evidence" value="ECO:0007669"/>
    <property type="project" value="UniProtKB-UniRule"/>
</dbReference>
<feature type="binding site" evidence="7">
    <location>
        <position position="69"/>
    </location>
    <ligand>
        <name>Fe(3+)</name>
        <dbReference type="ChEBI" id="CHEBI:29034"/>
    </ligand>
</feature>
<feature type="binding site" evidence="7">
    <location>
        <position position="163"/>
    </location>
    <ligand>
        <name>4-imidazolone-5-propanoate</name>
        <dbReference type="ChEBI" id="CHEBI:77893"/>
    </ligand>
</feature>
<evidence type="ECO:0000256" key="7">
    <source>
        <dbReference type="HAMAP-Rule" id="MF_00372"/>
    </source>
</evidence>
<comment type="pathway">
    <text evidence="7">Amino-acid degradation; L-histidine degradation into L-glutamate; N-formimidoyl-L-glutamate from L-histidine: step 3/3.</text>
</comment>
<dbReference type="InterPro" id="IPR011059">
    <property type="entry name" value="Metal-dep_hydrolase_composite"/>
</dbReference>
<organism evidence="10 11">
    <name type="scientific">Nocardioides baekrokdamisoli</name>
    <dbReference type="NCBI Taxonomy" id="1804624"/>
    <lineage>
        <taxon>Bacteria</taxon>
        <taxon>Bacillati</taxon>
        <taxon>Actinomycetota</taxon>
        <taxon>Actinomycetes</taxon>
        <taxon>Propionibacteriales</taxon>
        <taxon>Nocardioidaceae</taxon>
        <taxon>Nocardioides</taxon>
    </lineage>
</organism>
<protein>
    <recommendedName>
        <fullName evidence="1 7">Imidazolonepropionase</fullName>
        <ecNumber evidence="1 7">3.5.2.7</ecNumber>
    </recommendedName>
    <alternativeName>
        <fullName evidence="7">Imidazolone-5-propionate hydrolase</fullName>
    </alternativeName>
</protein>
<reference evidence="10 11" key="1">
    <citation type="submission" date="2018-11" db="EMBL/GenBank/DDBJ databases">
        <title>Complete genome sequence of Nocardioides baekrokdamisoli strain KCTC 39748.</title>
        <authorList>
            <person name="Kang S.W."/>
            <person name="Lee K.C."/>
            <person name="Kim K.K."/>
            <person name="Kim J.S."/>
            <person name="Kim D.S."/>
            <person name="Ko S.H."/>
            <person name="Yang S.H."/>
            <person name="Shin Y.K."/>
            <person name="Lee J.S."/>
        </authorList>
    </citation>
    <scope>NUCLEOTIDE SEQUENCE [LARGE SCALE GENOMIC DNA]</scope>
    <source>
        <strain evidence="10 11">KCTC 39748</strain>
    </source>
</reference>
<comment type="cofactor">
    <cofactor evidence="7">
        <name>Zn(2+)</name>
        <dbReference type="ChEBI" id="CHEBI:29105"/>
    </cofactor>
    <cofactor evidence="7">
        <name>Fe(3+)</name>
        <dbReference type="ChEBI" id="CHEBI:29034"/>
    </cofactor>
    <text evidence="7">Binds 1 zinc or iron ion per subunit.</text>
</comment>
<dbReference type="KEGG" id="nbe:Back2_24350"/>
<keyword evidence="4 7" id="KW-0369">Histidine metabolism</keyword>
<feature type="binding site" evidence="7">
    <location>
        <position position="224"/>
    </location>
    <ligand>
        <name>Fe(3+)</name>
        <dbReference type="ChEBI" id="CHEBI:29034"/>
    </ligand>
</feature>
<keyword evidence="2 7" id="KW-0479">Metal-binding</keyword>
<evidence type="ECO:0000313" key="11">
    <source>
        <dbReference type="Proteomes" id="UP000271573"/>
    </source>
</evidence>
<dbReference type="GO" id="GO:0019557">
    <property type="term" value="P:L-histidine catabolic process to glutamate and formate"/>
    <property type="evidence" value="ECO:0007669"/>
    <property type="project" value="UniProtKB-UniPathway"/>
</dbReference>
<evidence type="ECO:0000256" key="5">
    <source>
        <dbReference type="ARBA" id="ARBA00022833"/>
    </source>
</evidence>
<feature type="binding site" evidence="7">
    <location>
        <position position="224"/>
    </location>
    <ligand>
        <name>Zn(2+)</name>
        <dbReference type="ChEBI" id="CHEBI:29105"/>
    </ligand>
</feature>
<dbReference type="GO" id="GO:0019556">
    <property type="term" value="P:L-histidine catabolic process to glutamate and formamide"/>
    <property type="evidence" value="ECO:0007669"/>
    <property type="project" value="UniProtKB-UniRule"/>
</dbReference>
<feature type="binding site" evidence="7">
    <location>
        <position position="78"/>
    </location>
    <ligand>
        <name>4-imidazolone-5-propanoate</name>
        <dbReference type="ChEBI" id="CHEBI:77893"/>
    </ligand>
</feature>
<proteinExistence type="inferred from homology"/>
<evidence type="ECO:0000313" key="10">
    <source>
        <dbReference type="EMBL" id="BBH18148.1"/>
    </source>
</evidence>
<keyword evidence="5 7" id="KW-0862">Zinc</keyword>
<dbReference type="InterPro" id="IPR032466">
    <property type="entry name" value="Metal_Hydrolase"/>
</dbReference>
<dbReference type="UniPathway" id="UPA00379">
    <property type="reaction ID" value="UER00551"/>
</dbReference>
<feature type="binding site" evidence="7">
    <location>
        <position position="136"/>
    </location>
    <ligand>
        <name>N-formimidoyl-L-glutamate</name>
        <dbReference type="ChEBI" id="CHEBI:58928"/>
    </ligand>
</feature>
<evidence type="ECO:0000259" key="8">
    <source>
        <dbReference type="Pfam" id="PF01979"/>
    </source>
</evidence>
<dbReference type="InterPro" id="IPR054418">
    <property type="entry name" value="MQNX/HUTI_composite_N"/>
</dbReference>
<dbReference type="Pfam" id="PF22039">
    <property type="entry name" value="HUTI_composite_bact"/>
    <property type="match status" value="1"/>
</dbReference>
<dbReference type="GO" id="GO:0008270">
    <property type="term" value="F:zinc ion binding"/>
    <property type="evidence" value="ECO:0007669"/>
    <property type="project" value="UniProtKB-UniRule"/>
</dbReference>
<dbReference type="EMBL" id="AP019307">
    <property type="protein sequence ID" value="BBH18148.1"/>
    <property type="molecule type" value="Genomic_DNA"/>
</dbReference>
<accession>A0A3G9J3D9</accession>
<dbReference type="EC" id="3.5.2.7" evidence="1 7"/>
<feature type="binding site" evidence="7">
    <location>
        <position position="298"/>
    </location>
    <ligand>
        <name>Fe(3+)</name>
        <dbReference type="ChEBI" id="CHEBI:29034"/>
    </ligand>
</feature>
<dbReference type="PANTHER" id="PTHR42752:SF1">
    <property type="entry name" value="IMIDAZOLONEPROPIONASE-RELATED"/>
    <property type="match status" value="1"/>
</dbReference>
<dbReference type="Gene3D" id="3.20.20.140">
    <property type="entry name" value="Metal-dependent hydrolases"/>
    <property type="match status" value="1"/>
</dbReference>
<evidence type="ECO:0000256" key="3">
    <source>
        <dbReference type="ARBA" id="ARBA00022801"/>
    </source>
</evidence>
<dbReference type="NCBIfam" id="TIGR01224">
    <property type="entry name" value="hutI"/>
    <property type="match status" value="1"/>
</dbReference>
<comment type="similarity">
    <text evidence="7">Belongs to the metallo-dependent hydrolases superfamily. HutI family.</text>
</comment>
<evidence type="ECO:0000256" key="2">
    <source>
        <dbReference type="ARBA" id="ARBA00022723"/>
    </source>
</evidence>
<dbReference type="PANTHER" id="PTHR42752">
    <property type="entry name" value="IMIDAZOLONEPROPIONASE"/>
    <property type="match status" value="1"/>
</dbReference>
<dbReference type="RefSeq" id="WP_197715193.1">
    <property type="nucleotide sequence ID" value="NZ_AP019307.1"/>
</dbReference>
<evidence type="ECO:0000256" key="4">
    <source>
        <dbReference type="ARBA" id="ARBA00022808"/>
    </source>
</evidence>
<dbReference type="Pfam" id="PF01979">
    <property type="entry name" value="Amidohydro_1"/>
    <property type="match status" value="1"/>
</dbReference>
<feature type="binding site" evidence="7">
    <location>
        <position position="227"/>
    </location>
    <ligand>
        <name>4-imidazolone-5-propanoate</name>
        <dbReference type="ChEBI" id="CHEBI:77893"/>
    </ligand>
</feature>
<feature type="domain" description="Amidohydrolase-related" evidence="8">
    <location>
        <begin position="61"/>
        <end position="360"/>
    </location>
</feature>
<dbReference type="InterPro" id="IPR006680">
    <property type="entry name" value="Amidohydro-rel"/>
</dbReference>
<evidence type="ECO:0000256" key="1">
    <source>
        <dbReference type="ARBA" id="ARBA00012864"/>
    </source>
</evidence>
<keyword evidence="11" id="KW-1185">Reference proteome</keyword>
<feature type="binding site" evidence="7">
    <location>
        <position position="302"/>
    </location>
    <ligand>
        <name>N-formimidoyl-L-glutamate</name>
        <dbReference type="ChEBI" id="CHEBI:58928"/>
    </ligand>
</feature>
<dbReference type="GO" id="GO:0005737">
    <property type="term" value="C:cytoplasm"/>
    <property type="evidence" value="ECO:0007669"/>
    <property type="project" value="UniProtKB-SubCell"/>
</dbReference>